<evidence type="ECO:0000256" key="4">
    <source>
        <dbReference type="ARBA" id="ARBA00022980"/>
    </source>
</evidence>
<keyword evidence="9" id="KW-0175">Coiled coil</keyword>
<reference evidence="10 11" key="1">
    <citation type="journal article" date="2024" name="BMC Genomics">
        <title>Genome assembly of redclaw crayfish (Cherax quadricarinatus) provides insights into its immune adaptation and hypoxia tolerance.</title>
        <authorList>
            <person name="Liu Z."/>
            <person name="Zheng J."/>
            <person name="Li H."/>
            <person name="Fang K."/>
            <person name="Wang S."/>
            <person name="He J."/>
            <person name="Zhou D."/>
            <person name="Weng S."/>
            <person name="Chi M."/>
            <person name="Gu Z."/>
            <person name="He J."/>
            <person name="Li F."/>
            <person name="Wang M."/>
        </authorList>
    </citation>
    <scope>NUCLEOTIDE SEQUENCE [LARGE SCALE GENOMIC DNA]</scope>
    <source>
        <strain evidence="10">ZL_2023a</strain>
    </source>
</reference>
<evidence type="ECO:0000256" key="9">
    <source>
        <dbReference type="SAM" id="Coils"/>
    </source>
</evidence>
<comment type="similarity">
    <text evidence="2">Belongs to the mitochondrion-specific ribosomal protein mS26 family.</text>
</comment>
<dbReference type="PANTHER" id="PTHR21035:SF2">
    <property type="entry name" value="SMALL RIBOSOMAL SUBUNIT PROTEIN MS26"/>
    <property type="match status" value="1"/>
</dbReference>
<evidence type="ECO:0000256" key="3">
    <source>
        <dbReference type="ARBA" id="ARBA00022946"/>
    </source>
</evidence>
<comment type="subcellular location">
    <subcellularLocation>
        <location evidence="1">Mitochondrion</location>
    </subcellularLocation>
</comment>
<evidence type="ECO:0000256" key="8">
    <source>
        <dbReference type="ARBA" id="ARBA00035344"/>
    </source>
</evidence>
<keyword evidence="11" id="KW-1185">Reference proteome</keyword>
<evidence type="ECO:0000256" key="1">
    <source>
        <dbReference type="ARBA" id="ARBA00004173"/>
    </source>
</evidence>
<keyword evidence="3" id="KW-0809">Transit peptide</keyword>
<organism evidence="10 11">
    <name type="scientific">Cherax quadricarinatus</name>
    <name type="common">Australian red claw crayfish</name>
    <dbReference type="NCBI Taxonomy" id="27406"/>
    <lineage>
        <taxon>Eukaryota</taxon>
        <taxon>Metazoa</taxon>
        <taxon>Ecdysozoa</taxon>
        <taxon>Arthropoda</taxon>
        <taxon>Crustacea</taxon>
        <taxon>Multicrustacea</taxon>
        <taxon>Malacostraca</taxon>
        <taxon>Eumalacostraca</taxon>
        <taxon>Eucarida</taxon>
        <taxon>Decapoda</taxon>
        <taxon>Pleocyemata</taxon>
        <taxon>Astacidea</taxon>
        <taxon>Parastacoidea</taxon>
        <taxon>Parastacidae</taxon>
        <taxon>Cherax</taxon>
    </lineage>
</organism>
<dbReference type="Pfam" id="PF14943">
    <property type="entry name" value="MRP-S26"/>
    <property type="match status" value="1"/>
</dbReference>
<gene>
    <name evidence="10" type="ORF">OTU49_015873</name>
</gene>
<dbReference type="GO" id="GO:0005763">
    <property type="term" value="C:mitochondrial small ribosomal subunit"/>
    <property type="evidence" value="ECO:0007669"/>
    <property type="project" value="InterPro"/>
</dbReference>
<feature type="coiled-coil region" evidence="9">
    <location>
        <begin position="132"/>
        <end position="166"/>
    </location>
</feature>
<evidence type="ECO:0000313" key="11">
    <source>
        <dbReference type="Proteomes" id="UP001445076"/>
    </source>
</evidence>
<keyword evidence="5" id="KW-0496">Mitochondrion</keyword>
<name>A0AAW0XVM1_CHEQU</name>
<sequence>MNIGVRSNLVALGCGARLWYPVHEAMVTLTGSQTVRWIKPRWVPVAKSKMFRIPERKPLPLEEEVELRCLYNNYYMAMRAIRRHLCEERLRVSDTSELAIKAEEEQAEHDQLMEHNSQENLRVAALREARIKKEFEADLARVTASKEKLAKDAEKAEEEALRIINETQEFVKTFIKREDFEKAIETALANPVDYNFAIDQQGNIFRGRSTRPEDVAEEDKEKLLFAVQS</sequence>
<dbReference type="EMBL" id="JARKIK010000011">
    <property type="protein sequence ID" value="KAK8748588.1"/>
    <property type="molecule type" value="Genomic_DNA"/>
</dbReference>
<dbReference type="AlphaFoldDB" id="A0AAW0XVM1"/>
<dbReference type="PANTHER" id="PTHR21035">
    <property type="entry name" value="28S RIBOSOMAL PROTEIN S26, MITOCHONDRIAL"/>
    <property type="match status" value="1"/>
</dbReference>
<dbReference type="Proteomes" id="UP001445076">
    <property type="component" value="Unassembled WGS sequence"/>
</dbReference>
<evidence type="ECO:0000256" key="2">
    <source>
        <dbReference type="ARBA" id="ARBA00009672"/>
    </source>
</evidence>
<proteinExistence type="inferred from homology"/>
<evidence type="ECO:0000256" key="6">
    <source>
        <dbReference type="ARBA" id="ARBA00023274"/>
    </source>
</evidence>
<evidence type="ECO:0000256" key="7">
    <source>
        <dbReference type="ARBA" id="ARBA00035138"/>
    </source>
</evidence>
<dbReference type="InterPro" id="IPR026140">
    <property type="entry name" value="Ribosomal_mS26"/>
</dbReference>
<evidence type="ECO:0000313" key="10">
    <source>
        <dbReference type="EMBL" id="KAK8748588.1"/>
    </source>
</evidence>
<keyword evidence="4" id="KW-0689">Ribosomal protein</keyword>
<evidence type="ECO:0000256" key="5">
    <source>
        <dbReference type="ARBA" id="ARBA00023128"/>
    </source>
</evidence>
<protein>
    <recommendedName>
        <fullName evidence="7">Small ribosomal subunit protein mS26</fullName>
    </recommendedName>
    <alternativeName>
        <fullName evidence="8">28S ribosomal protein S26, mitochondrial</fullName>
    </alternativeName>
</protein>
<keyword evidence="6" id="KW-0687">Ribonucleoprotein</keyword>
<comment type="caution">
    <text evidence="10">The sequence shown here is derived from an EMBL/GenBank/DDBJ whole genome shotgun (WGS) entry which is preliminary data.</text>
</comment>
<accession>A0AAW0XVM1</accession>